<proteinExistence type="predicted"/>
<dbReference type="RefSeq" id="WP_106093181.1">
    <property type="nucleotide sequence ID" value="NZ_PVNL01000121.1"/>
</dbReference>
<feature type="compositionally biased region" description="Basic residues" evidence="1">
    <location>
        <begin position="278"/>
        <end position="287"/>
    </location>
</feature>
<evidence type="ECO:0000313" key="2">
    <source>
        <dbReference type="EMBL" id="PRP99286.1"/>
    </source>
</evidence>
<name>A0A2S9Y2I0_9BACT</name>
<dbReference type="OrthoDB" id="5499698at2"/>
<organism evidence="2 3">
    <name type="scientific">Enhygromyxa salina</name>
    <dbReference type="NCBI Taxonomy" id="215803"/>
    <lineage>
        <taxon>Bacteria</taxon>
        <taxon>Pseudomonadati</taxon>
        <taxon>Myxococcota</taxon>
        <taxon>Polyangia</taxon>
        <taxon>Nannocystales</taxon>
        <taxon>Nannocystaceae</taxon>
        <taxon>Enhygromyxa</taxon>
    </lineage>
</organism>
<reference evidence="2 3" key="1">
    <citation type="submission" date="2018-03" db="EMBL/GenBank/DDBJ databases">
        <title>Draft Genome Sequences of the Obligatory Marine Myxobacteria Enhygromyxa salina SWB007.</title>
        <authorList>
            <person name="Poehlein A."/>
            <person name="Moghaddam J.A."/>
            <person name="Harms H."/>
            <person name="Alanjari M."/>
            <person name="Koenig G.M."/>
            <person name="Daniel R."/>
            <person name="Schaeberle T.F."/>
        </authorList>
    </citation>
    <scope>NUCLEOTIDE SEQUENCE [LARGE SCALE GENOMIC DNA]</scope>
    <source>
        <strain evidence="2 3">SWB007</strain>
    </source>
</reference>
<feature type="compositionally biased region" description="Acidic residues" evidence="1">
    <location>
        <begin position="126"/>
        <end position="135"/>
    </location>
</feature>
<sequence>MPKSSRKLDALAALLERTGGDPKRIEAVRRAQGFRRSWVDLAEILVQVRARNLHEKWGYPDFYAYAQDELTLKRGTVDKLTVSYNTLERHAPKILEHDGVATKIPSYDALDYYNRTVGELEAVSDSSEEAANEDPEQPRRRARVPQLPGPELRQEFEDAVFNEGQPLGELRKRFDPHFFPKPKGAEELERIKKANGIARKLAELLTEIEGLPDIQVRKLEAELGKLRTRLDELAEPIKEQVTKATARANKRALKARAELAEQLAREAGDASEDDSSKARKRKAAAAT</sequence>
<dbReference type="Proteomes" id="UP000238823">
    <property type="component" value="Unassembled WGS sequence"/>
</dbReference>
<evidence type="ECO:0000313" key="3">
    <source>
        <dbReference type="Proteomes" id="UP000238823"/>
    </source>
</evidence>
<gene>
    <name evidence="2" type="ORF">ENSA7_63280</name>
</gene>
<feature type="region of interest" description="Disordered" evidence="1">
    <location>
        <begin position="123"/>
        <end position="149"/>
    </location>
</feature>
<feature type="region of interest" description="Disordered" evidence="1">
    <location>
        <begin position="263"/>
        <end position="287"/>
    </location>
</feature>
<comment type="caution">
    <text evidence="2">The sequence shown here is derived from an EMBL/GenBank/DDBJ whole genome shotgun (WGS) entry which is preliminary data.</text>
</comment>
<protein>
    <submittedName>
        <fullName evidence="2">Uncharacterized protein</fullName>
    </submittedName>
</protein>
<dbReference type="AlphaFoldDB" id="A0A2S9Y2I0"/>
<evidence type="ECO:0000256" key="1">
    <source>
        <dbReference type="SAM" id="MobiDB-lite"/>
    </source>
</evidence>
<dbReference type="EMBL" id="PVNL01000121">
    <property type="protein sequence ID" value="PRP99286.1"/>
    <property type="molecule type" value="Genomic_DNA"/>
</dbReference>
<accession>A0A2S9Y2I0</accession>